<dbReference type="InterPro" id="IPR011051">
    <property type="entry name" value="RmlC_Cupin_sf"/>
</dbReference>
<dbReference type="KEGG" id="acab:QRX50_18800"/>
<evidence type="ECO:0000313" key="1">
    <source>
        <dbReference type="EMBL" id="WIX82675.1"/>
    </source>
</evidence>
<proteinExistence type="predicted"/>
<dbReference type="AlphaFoldDB" id="A0A9Y2MVA2"/>
<accession>A0A9Y2MVA2</accession>
<reference evidence="1 2" key="1">
    <citation type="submission" date="2023-06" db="EMBL/GenBank/DDBJ databases">
        <authorList>
            <person name="Oyuntsetseg B."/>
            <person name="Kim S.B."/>
        </authorList>
    </citation>
    <scope>NUCLEOTIDE SEQUENCE [LARGE SCALE GENOMIC DNA]</scope>
    <source>
        <strain evidence="1 2">2-15</strain>
    </source>
</reference>
<evidence type="ECO:0000313" key="2">
    <source>
        <dbReference type="Proteomes" id="UP001236014"/>
    </source>
</evidence>
<dbReference type="Proteomes" id="UP001236014">
    <property type="component" value="Chromosome"/>
</dbReference>
<sequence length="109" mass="11754">MNLITLAETQAGLAAQASSGRSAVTVHGGHEHALRQTVMALCEGEHLHEHEHHGGETTVLVLHGHIRLVTGAESQRAAPGDFLVLPEHRHRIEAETDAAILFTNVVQPR</sequence>
<dbReference type="Gene3D" id="2.60.120.10">
    <property type="entry name" value="Jelly Rolls"/>
    <property type="match status" value="1"/>
</dbReference>
<dbReference type="InterPro" id="IPR014710">
    <property type="entry name" value="RmlC-like_jellyroll"/>
</dbReference>
<gene>
    <name evidence="1" type="ORF">QRX50_18800</name>
</gene>
<dbReference type="SUPFAM" id="SSF51182">
    <property type="entry name" value="RmlC-like cupins"/>
    <property type="match status" value="1"/>
</dbReference>
<keyword evidence="2" id="KW-1185">Reference proteome</keyword>
<organism evidence="1 2">
    <name type="scientific">Amycolatopsis carbonis</name>
    <dbReference type="NCBI Taxonomy" id="715471"/>
    <lineage>
        <taxon>Bacteria</taxon>
        <taxon>Bacillati</taxon>
        <taxon>Actinomycetota</taxon>
        <taxon>Actinomycetes</taxon>
        <taxon>Pseudonocardiales</taxon>
        <taxon>Pseudonocardiaceae</taxon>
        <taxon>Amycolatopsis</taxon>
    </lineage>
</organism>
<dbReference type="RefSeq" id="WP_285973240.1">
    <property type="nucleotide sequence ID" value="NZ_CP127294.1"/>
</dbReference>
<dbReference type="EMBL" id="CP127294">
    <property type="protein sequence ID" value="WIX82675.1"/>
    <property type="molecule type" value="Genomic_DNA"/>
</dbReference>
<protein>
    <submittedName>
        <fullName evidence="1">LuxR family transcriptional regulator</fullName>
    </submittedName>
</protein>
<name>A0A9Y2MVA2_9PSEU</name>